<dbReference type="Proteomes" id="UP000238163">
    <property type="component" value="Unassembled WGS sequence"/>
</dbReference>
<gene>
    <name evidence="3" type="ORF">COR51_23670</name>
</gene>
<dbReference type="RefSeq" id="WP_106008875.1">
    <property type="nucleotide sequence ID" value="NZ_NWTN01000026.1"/>
</dbReference>
<name>A0ABX5D7Y8_9VIBR</name>
<reference evidence="3 4" key="2">
    <citation type="submission" date="2018-03" db="EMBL/GenBank/DDBJ databases">
        <title>Genetic Diversity and Phenotypic Plasticity of AHL Mediated Quorum Sensing in Environmental Strains of Vibrio mediterranei.</title>
        <authorList>
            <person name="Lantoine F."/>
            <person name="Vouve F."/>
        </authorList>
    </citation>
    <scope>NUCLEOTIDE SEQUENCE [LARGE SCALE GENOMIC DNA]</scope>
    <source>
        <strain evidence="3 4">17LN0615E</strain>
    </source>
</reference>
<evidence type="ECO:0000256" key="2">
    <source>
        <dbReference type="SAM" id="MobiDB-lite"/>
    </source>
</evidence>
<feature type="compositionally biased region" description="Polar residues" evidence="2">
    <location>
        <begin position="1"/>
        <end position="11"/>
    </location>
</feature>
<evidence type="ECO:0000313" key="3">
    <source>
        <dbReference type="EMBL" id="PRQ65123.1"/>
    </source>
</evidence>
<dbReference type="EMBL" id="NWTN01000026">
    <property type="protein sequence ID" value="PRQ65123.1"/>
    <property type="molecule type" value="Genomic_DNA"/>
</dbReference>
<accession>A0ABX5D7Y8</accession>
<organism evidence="3 4">
    <name type="scientific">Vibrio mediterranei</name>
    <dbReference type="NCBI Taxonomy" id="689"/>
    <lineage>
        <taxon>Bacteria</taxon>
        <taxon>Pseudomonadati</taxon>
        <taxon>Pseudomonadota</taxon>
        <taxon>Gammaproteobacteria</taxon>
        <taxon>Vibrionales</taxon>
        <taxon>Vibrionaceae</taxon>
        <taxon>Vibrio</taxon>
    </lineage>
</organism>
<evidence type="ECO:0000256" key="1">
    <source>
        <dbReference type="SAM" id="Coils"/>
    </source>
</evidence>
<sequence>MTTTSRINSSLGDHDERMDAKRERLEERASKKRVESDSRYKAAKDEASGIPFGQPILVGHHSEKRHRRAADRIHNNYGKSFELSKQADNLEARAERVGSSGIASDDANAIAKVEKKLSELKRSQELMKAVNKIVRAKKLSDEEKIQKIAKDHNISPKNAAELLRPDFAGRTGFASYALSNNNANIKRYQKRLEDLKQLHQAESLSGKGVVEGMAWELYEEDGRIKFSFDDKPSDEVRKLIKSYGFKWSRYSSAWVRKITSNAVVSANRLGKALNEF</sequence>
<evidence type="ECO:0000313" key="4">
    <source>
        <dbReference type="Proteomes" id="UP000238163"/>
    </source>
</evidence>
<keyword evidence="1" id="KW-0175">Coiled coil</keyword>
<feature type="region of interest" description="Disordered" evidence="2">
    <location>
        <begin position="1"/>
        <end position="56"/>
    </location>
</feature>
<reference evidence="3 4" key="1">
    <citation type="submission" date="2017-09" db="EMBL/GenBank/DDBJ databases">
        <authorList>
            <person name="Girard L."/>
            <person name="Lami R."/>
            <person name="Suzuki M."/>
            <person name="Baudart J."/>
        </authorList>
    </citation>
    <scope>NUCLEOTIDE SEQUENCE [LARGE SCALE GENOMIC DNA]</scope>
    <source>
        <strain evidence="3 4">17LN0615E</strain>
    </source>
</reference>
<feature type="coiled-coil region" evidence="1">
    <location>
        <begin position="178"/>
        <end position="205"/>
    </location>
</feature>
<keyword evidence="4" id="KW-1185">Reference proteome</keyword>
<dbReference type="Pfam" id="PF12083">
    <property type="entry name" value="DUF3560"/>
    <property type="match status" value="1"/>
</dbReference>
<dbReference type="InterPro" id="IPR021944">
    <property type="entry name" value="DUF3560"/>
</dbReference>
<evidence type="ECO:0008006" key="5">
    <source>
        <dbReference type="Google" id="ProtNLM"/>
    </source>
</evidence>
<proteinExistence type="predicted"/>
<protein>
    <recommendedName>
        <fullName evidence="5">DUF3560 domain-containing protein</fullName>
    </recommendedName>
</protein>
<comment type="caution">
    <text evidence="3">The sequence shown here is derived from an EMBL/GenBank/DDBJ whole genome shotgun (WGS) entry which is preliminary data.</text>
</comment>
<feature type="compositionally biased region" description="Basic and acidic residues" evidence="2">
    <location>
        <begin position="12"/>
        <end position="47"/>
    </location>
</feature>